<accession>A0A521BS54</accession>
<protein>
    <submittedName>
        <fullName evidence="1">Uncharacterized protein</fullName>
    </submittedName>
</protein>
<name>A0A521BS54_9BACT</name>
<dbReference type="Proteomes" id="UP000317315">
    <property type="component" value="Unassembled WGS sequence"/>
</dbReference>
<reference evidence="1 2" key="1">
    <citation type="submission" date="2017-05" db="EMBL/GenBank/DDBJ databases">
        <authorList>
            <person name="Varghese N."/>
            <person name="Submissions S."/>
        </authorList>
    </citation>
    <scope>NUCLEOTIDE SEQUENCE [LARGE SCALE GENOMIC DNA]</scope>
    <source>
        <strain evidence="1 2">DSM 16304</strain>
    </source>
</reference>
<evidence type="ECO:0000313" key="1">
    <source>
        <dbReference type="EMBL" id="SMO49998.1"/>
    </source>
</evidence>
<organism evidence="1 2">
    <name type="scientific">Balnearium lithotrophicum</name>
    <dbReference type="NCBI Taxonomy" id="223788"/>
    <lineage>
        <taxon>Bacteria</taxon>
        <taxon>Pseudomonadati</taxon>
        <taxon>Aquificota</taxon>
        <taxon>Aquificia</taxon>
        <taxon>Desulfurobacteriales</taxon>
        <taxon>Desulfurobacteriaceae</taxon>
        <taxon>Balnearium</taxon>
    </lineage>
</organism>
<sequence length="304" mass="36419">MNVSKEILNEAEKEGSAREFFFSLVSQLLNLKRSEIKKLNHEELIKKIVKENGLEKFFFPSKSKNIYSALRKAFRQKRTFEVETEWNRKLKNWREEFEEKLHVASTKYLMNVKSWELLKELYNEGWILPSYVVNFCLNRDFMEFISEISENADFLKARVENWIKLSPFKRREKIVRDIVKSYELNCLELGIYALFPLSEGVVWDTFVKENTLEADIEQLIRKRNRKFVTIQYAVKLLVERIFQEEKIPEFLDWIPFVDYRDGILNRHTIQHGVAVNFGTKENFIKLFLFVDFLAEIIGYLLNKN</sequence>
<proteinExistence type="predicted"/>
<evidence type="ECO:0000313" key="2">
    <source>
        <dbReference type="Proteomes" id="UP000317315"/>
    </source>
</evidence>
<keyword evidence="2" id="KW-1185">Reference proteome</keyword>
<gene>
    <name evidence="1" type="ORF">SAMN06269117_10742</name>
</gene>
<dbReference type="EMBL" id="FXTM01000007">
    <property type="protein sequence ID" value="SMO49998.1"/>
    <property type="molecule type" value="Genomic_DNA"/>
</dbReference>
<dbReference type="AlphaFoldDB" id="A0A521BS54"/>